<dbReference type="PROSITE" id="PS50801">
    <property type="entry name" value="STAS"/>
    <property type="match status" value="1"/>
</dbReference>
<dbReference type="Pfam" id="PF01740">
    <property type="entry name" value="STAS"/>
    <property type="match status" value="1"/>
</dbReference>
<name>A0A7W8FRN7_9BACL</name>
<evidence type="ECO:0000313" key="2">
    <source>
        <dbReference type="EMBL" id="MBB5179198.1"/>
    </source>
</evidence>
<dbReference type="AlphaFoldDB" id="A0A7W8FRN7"/>
<dbReference type="EMBL" id="JACHHE010000001">
    <property type="protein sequence ID" value="MBB5179198.1"/>
    <property type="molecule type" value="Genomic_DNA"/>
</dbReference>
<protein>
    <submittedName>
        <fullName evidence="2">RsbT co-antagonist protein RsbR</fullName>
    </submittedName>
</protein>
<dbReference type="InterPro" id="IPR036513">
    <property type="entry name" value="STAS_dom_sf"/>
</dbReference>
<accession>A0A7W8FRN7</accession>
<evidence type="ECO:0000259" key="1">
    <source>
        <dbReference type="PROSITE" id="PS50801"/>
    </source>
</evidence>
<reference evidence="2 3" key="1">
    <citation type="submission" date="2020-08" db="EMBL/GenBank/DDBJ databases">
        <title>Genomic Encyclopedia of Type Strains, Phase IV (KMG-IV): sequencing the most valuable type-strain genomes for metagenomic binning, comparative biology and taxonomic classification.</title>
        <authorList>
            <person name="Goeker M."/>
        </authorList>
    </citation>
    <scope>NUCLEOTIDE SEQUENCE [LARGE SCALE GENOMIC DNA]</scope>
    <source>
        <strain evidence="2 3">DSM 15895</strain>
    </source>
</reference>
<keyword evidence="3" id="KW-1185">Reference proteome</keyword>
<comment type="caution">
    <text evidence="2">The sequence shown here is derived from an EMBL/GenBank/DDBJ whole genome shotgun (WGS) entry which is preliminary data.</text>
</comment>
<dbReference type="InterPro" id="IPR002645">
    <property type="entry name" value="STAS_dom"/>
</dbReference>
<evidence type="ECO:0000313" key="3">
    <source>
        <dbReference type="Proteomes" id="UP000525923"/>
    </source>
</evidence>
<proteinExistence type="predicted"/>
<dbReference type="Proteomes" id="UP000525923">
    <property type="component" value="Unassembled WGS sequence"/>
</dbReference>
<dbReference type="CDD" id="cd07041">
    <property type="entry name" value="STAS_RsbR_RsbS_like"/>
    <property type="match status" value="1"/>
</dbReference>
<dbReference type="SUPFAM" id="SSF52091">
    <property type="entry name" value="SpoIIaa-like"/>
    <property type="match status" value="1"/>
</dbReference>
<dbReference type="OrthoDB" id="2624594at2"/>
<dbReference type="PANTHER" id="PTHR33745">
    <property type="entry name" value="RSBT ANTAGONIST PROTEIN RSBS-RELATED"/>
    <property type="match status" value="1"/>
</dbReference>
<sequence>MNTGYQFDGLPLPAIQLNNSLSVISCSQEASSLFGDFTALRDIVDEGSLKKAGNLLKPQKTPIKFELNFVTKDLELILADVYGKWDSDFSLSVIIVPKMDEMSGVSTQLRLLQNRLRETDYDLFQEKELTLKLLERVRLLSAPCIQLNQQQVLIPLFGDLTKAKVIAIRDPLLESIHNFKAETVLVDFTAVDRIDEKGLDEWEALLQSLKVMGKECIITGLKPEHAKSLHLMNSRLTMRFSASLLGVLSGNR</sequence>
<dbReference type="Gene3D" id="3.30.750.24">
    <property type="entry name" value="STAS domain"/>
    <property type="match status" value="1"/>
</dbReference>
<organism evidence="2 3">
    <name type="scientific">Planococcus koreensis</name>
    <dbReference type="NCBI Taxonomy" id="112331"/>
    <lineage>
        <taxon>Bacteria</taxon>
        <taxon>Bacillati</taxon>
        <taxon>Bacillota</taxon>
        <taxon>Bacilli</taxon>
        <taxon>Bacillales</taxon>
        <taxon>Caryophanaceae</taxon>
        <taxon>Planococcus</taxon>
    </lineage>
</organism>
<dbReference type="InterPro" id="IPR051932">
    <property type="entry name" value="Bact_StressResp_Reg"/>
</dbReference>
<feature type="domain" description="STAS" evidence="1">
    <location>
        <begin position="141"/>
        <end position="229"/>
    </location>
</feature>
<dbReference type="RefSeq" id="WP_135500427.1">
    <property type="nucleotide sequence ID" value="NZ_CP181055.1"/>
</dbReference>
<gene>
    <name evidence="2" type="ORF">HNQ44_000620</name>
</gene>